<protein>
    <recommendedName>
        <fullName evidence="2">Methyltransferase FkbM domain-containing protein</fullName>
    </recommendedName>
</protein>
<dbReference type="PANTHER" id="PTHR36973">
    <property type="entry name" value="SLL1456 PROTEIN-RELATED"/>
    <property type="match status" value="1"/>
</dbReference>
<dbReference type="STRING" id="1675527.AIOL_001839"/>
<dbReference type="InterPro" id="IPR006342">
    <property type="entry name" value="FkbM_mtfrase"/>
</dbReference>
<dbReference type="SUPFAM" id="SSF53335">
    <property type="entry name" value="S-adenosyl-L-methionine-dependent methyltransferases"/>
    <property type="match status" value="1"/>
</dbReference>
<dbReference type="PATRIC" id="fig|1675527.3.peg.1935"/>
<feature type="domain" description="Methyltransferase FkbM" evidence="2">
    <location>
        <begin position="24"/>
        <end position="191"/>
    </location>
</feature>
<evidence type="ECO:0000313" key="3">
    <source>
        <dbReference type="EMBL" id="KMW56882.1"/>
    </source>
</evidence>
<dbReference type="Proteomes" id="UP000037178">
    <property type="component" value="Unassembled WGS sequence"/>
</dbReference>
<dbReference type="GO" id="GO:0008171">
    <property type="term" value="F:O-methyltransferase activity"/>
    <property type="evidence" value="ECO:0007669"/>
    <property type="project" value="TreeGrafter"/>
</dbReference>
<feature type="region of interest" description="Disordered" evidence="1">
    <location>
        <begin position="286"/>
        <end position="305"/>
    </location>
</feature>
<reference evidence="3 4" key="1">
    <citation type="submission" date="2015-06" db="EMBL/GenBank/DDBJ databases">
        <title>Draft genome sequence of an Alphaproteobacteria species associated to the Mediterranean sponge Oscarella lobularis.</title>
        <authorList>
            <person name="Jourda C."/>
            <person name="Santini S."/>
            <person name="Claverie J.-M."/>
        </authorList>
    </citation>
    <scope>NUCLEOTIDE SEQUENCE [LARGE SCALE GENOMIC DNA]</scope>
    <source>
        <strain evidence="3">IGS</strain>
    </source>
</reference>
<dbReference type="PANTHER" id="PTHR36973:SF4">
    <property type="entry name" value="NODULATION PROTEIN"/>
    <property type="match status" value="1"/>
</dbReference>
<organism evidence="3 4">
    <name type="scientific">Candidatus Rhodobacter oscarellae</name>
    <dbReference type="NCBI Taxonomy" id="1675527"/>
    <lineage>
        <taxon>Bacteria</taxon>
        <taxon>Pseudomonadati</taxon>
        <taxon>Pseudomonadota</taxon>
        <taxon>Alphaproteobacteria</taxon>
        <taxon>Rhodobacterales</taxon>
        <taxon>Rhodobacter group</taxon>
        <taxon>Rhodobacter</taxon>
    </lineage>
</organism>
<dbReference type="OrthoDB" id="292760at2"/>
<gene>
    <name evidence="3" type="ORF">AIOL_001839</name>
</gene>
<name>A0A0J9E2G7_9RHOB</name>
<dbReference type="EMBL" id="LFTY01000002">
    <property type="protein sequence ID" value="KMW56882.1"/>
    <property type="molecule type" value="Genomic_DNA"/>
</dbReference>
<dbReference type="RefSeq" id="WP_049642696.1">
    <property type="nucleotide sequence ID" value="NZ_LFTY01000002.1"/>
</dbReference>
<dbReference type="InterPro" id="IPR053188">
    <property type="entry name" value="FkbM_Methyltransferase"/>
</dbReference>
<dbReference type="AlphaFoldDB" id="A0A0J9E2G7"/>
<proteinExistence type="predicted"/>
<dbReference type="Gene3D" id="3.40.50.150">
    <property type="entry name" value="Vaccinia Virus protein VP39"/>
    <property type="match status" value="1"/>
</dbReference>
<dbReference type="NCBIfam" id="TIGR01444">
    <property type="entry name" value="fkbM_fam"/>
    <property type="match status" value="1"/>
</dbReference>
<dbReference type="InterPro" id="IPR029063">
    <property type="entry name" value="SAM-dependent_MTases_sf"/>
</dbReference>
<sequence>MLMRASTKFLLRSLALPRLPRVVDVGANPLSRPPYYKLMRMNGCDVYGFEPNRDAFAKLQESKTDRETYFPHAVGDGSERDFYLYRSSGLSSTLKPYEGAFRYLGRSRKNMTVRETLRVQTKRLDDMPELPDFELLKIDIQGGEVAVFEGGKRCLSNALVVIPEVRFYQIYEDEPMFGGIDTALRAAGFQLLKIYATKTRIAPNSQQYSINRPVLRSQMLDGDAVYIRDLGKVDLYTEDQLIYLAVLASGVFDAHDVTLFCLDELVARGAVPARLPEEYVNTFPPEMRETPEMRKEKARRAAETG</sequence>
<keyword evidence="4" id="KW-1185">Reference proteome</keyword>
<comment type="caution">
    <text evidence="3">The sequence shown here is derived from an EMBL/GenBank/DDBJ whole genome shotgun (WGS) entry which is preliminary data.</text>
</comment>
<accession>A0A0J9E2G7</accession>
<evidence type="ECO:0000259" key="2">
    <source>
        <dbReference type="Pfam" id="PF05050"/>
    </source>
</evidence>
<dbReference type="Pfam" id="PF05050">
    <property type="entry name" value="Methyltransf_21"/>
    <property type="match status" value="1"/>
</dbReference>
<evidence type="ECO:0000256" key="1">
    <source>
        <dbReference type="SAM" id="MobiDB-lite"/>
    </source>
</evidence>
<evidence type="ECO:0000313" key="4">
    <source>
        <dbReference type="Proteomes" id="UP000037178"/>
    </source>
</evidence>